<protein>
    <submittedName>
        <fullName evidence="3">Glutathione S-transferase L1</fullName>
    </submittedName>
</protein>
<evidence type="ECO:0000313" key="4">
    <source>
        <dbReference type="Proteomes" id="UP001058974"/>
    </source>
</evidence>
<dbReference type="GO" id="GO:0004364">
    <property type="term" value="F:glutathione transferase activity"/>
    <property type="evidence" value="ECO:0007669"/>
    <property type="project" value="InterPro"/>
</dbReference>
<dbReference type="SUPFAM" id="SSF52833">
    <property type="entry name" value="Thioredoxin-like"/>
    <property type="match status" value="1"/>
</dbReference>
<comment type="caution">
    <text evidence="3">The sequence shown here is derived from an EMBL/GenBank/DDBJ whole genome shotgun (WGS) entry which is preliminary data.</text>
</comment>
<evidence type="ECO:0000256" key="1">
    <source>
        <dbReference type="SAM" id="MobiDB-lite"/>
    </source>
</evidence>
<feature type="compositionally biased region" description="Polar residues" evidence="1">
    <location>
        <begin position="1"/>
        <end position="17"/>
    </location>
</feature>
<dbReference type="InterPro" id="IPR036249">
    <property type="entry name" value="Thioredoxin-like_sf"/>
</dbReference>
<dbReference type="InterPro" id="IPR044629">
    <property type="entry name" value="GSTL1/2/3"/>
</dbReference>
<keyword evidence="4" id="KW-1185">Reference proteome</keyword>
<dbReference type="Proteomes" id="UP001058974">
    <property type="component" value="Chromosome 3"/>
</dbReference>
<accession>A0A9D5B123</accession>
<dbReference type="PANTHER" id="PTHR44328">
    <property type="entry name" value="GLUTATHIONE S-TRANSFERASE L1"/>
    <property type="match status" value="1"/>
</dbReference>
<evidence type="ECO:0000259" key="2">
    <source>
        <dbReference type="PROSITE" id="PS50404"/>
    </source>
</evidence>
<proteinExistence type="predicted"/>
<dbReference type="AlphaFoldDB" id="A0A9D5B123"/>
<dbReference type="PANTHER" id="PTHR44328:SF17">
    <property type="entry name" value="GLUTATHIONE S-TRANSFERASE"/>
    <property type="match status" value="1"/>
</dbReference>
<dbReference type="FunFam" id="3.40.30.10:FF:000091">
    <property type="entry name" value="Glutathione S-transferase L2, chloroplastic"/>
    <property type="match status" value="1"/>
</dbReference>
<feature type="domain" description="GST N-terminal" evidence="2">
    <location>
        <begin position="26"/>
        <end position="107"/>
    </location>
</feature>
<dbReference type="EMBL" id="JAMSHJ010000003">
    <property type="protein sequence ID" value="KAI5426095.1"/>
    <property type="molecule type" value="Genomic_DNA"/>
</dbReference>
<sequence>MTTIGVQEIRPQTLSPTSEPPPFFDGTTRLYMSYTCPFVQRVWITRNHKGLQDKIKLIPFDLQNKHVWYKEKVHPENKVPCHKHNGKVISESIDWIKYVDANFEEPPLVPNDPPKKEFEEELIKYVDTFTKDVYGSFKGDPMTQASGSFDYLENALGKFDGSFFLGGFNSVFESPCTKEQNEEKEEKEEETRGKARKNQKSRVCRFC</sequence>
<dbReference type="Gene3D" id="1.20.1050.10">
    <property type="match status" value="1"/>
</dbReference>
<dbReference type="Gramene" id="Psat03G0178400-T1">
    <property type="protein sequence ID" value="KAI5426095.1"/>
    <property type="gene ID" value="KIW84_031784"/>
</dbReference>
<reference evidence="3 4" key="1">
    <citation type="journal article" date="2022" name="Nat. Genet.">
        <title>Improved pea reference genome and pan-genome highlight genomic features and evolutionary characteristics.</title>
        <authorList>
            <person name="Yang T."/>
            <person name="Liu R."/>
            <person name="Luo Y."/>
            <person name="Hu S."/>
            <person name="Wang D."/>
            <person name="Wang C."/>
            <person name="Pandey M.K."/>
            <person name="Ge S."/>
            <person name="Xu Q."/>
            <person name="Li N."/>
            <person name="Li G."/>
            <person name="Huang Y."/>
            <person name="Saxena R.K."/>
            <person name="Ji Y."/>
            <person name="Li M."/>
            <person name="Yan X."/>
            <person name="He Y."/>
            <person name="Liu Y."/>
            <person name="Wang X."/>
            <person name="Xiang C."/>
            <person name="Varshney R.K."/>
            <person name="Ding H."/>
            <person name="Gao S."/>
            <person name="Zong X."/>
        </authorList>
    </citation>
    <scope>NUCLEOTIDE SEQUENCE [LARGE SCALE GENOMIC DNA]</scope>
    <source>
        <strain evidence="3 4">cv. Zhongwan 6</strain>
    </source>
</reference>
<feature type="region of interest" description="Disordered" evidence="1">
    <location>
        <begin position="1"/>
        <end position="20"/>
    </location>
</feature>
<evidence type="ECO:0000313" key="3">
    <source>
        <dbReference type="EMBL" id="KAI5426095.1"/>
    </source>
</evidence>
<gene>
    <name evidence="3" type="ORF">KIW84_031784</name>
</gene>
<dbReference type="Gene3D" id="3.40.30.10">
    <property type="entry name" value="Glutaredoxin"/>
    <property type="match status" value="1"/>
</dbReference>
<name>A0A9D5B123_PEA</name>
<feature type="region of interest" description="Disordered" evidence="1">
    <location>
        <begin position="176"/>
        <end position="207"/>
    </location>
</feature>
<dbReference type="InterPro" id="IPR004045">
    <property type="entry name" value="Glutathione_S-Trfase_N"/>
</dbReference>
<feature type="compositionally biased region" description="Basic residues" evidence="1">
    <location>
        <begin position="194"/>
        <end position="207"/>
    </location>
</feature>
<dbReference type="Pfam" id="PF13417">
    <property type="entry name" value="GST_N_3"/>
    <property type="match status" value="1"/>
</dbReference>
<dbReference type="PROSITE" id="PS50404">
    <property type="entry name" value="GST_NTER"/>
    <property type="match status" value="1"/>
</dbReference>
<organism evidence="3 4">
    <name type="scientific">Pisum sativum</name>
    <name type="common">Garden pea</name>
    <name type="synonym">Lathyrus oleraceus</name>
    <dbReference type="NCBI Taxonomy" id="3888"/>
    <lineage>
        <taxon>Eukaryota</taxon>
        <taxon>Viridiplantae</taxon>
        <taxon>Streptophyta</taxon>
        <taxon>Embryophyta</taxon>
        <taxon>Tracheophyta</taxon>
        <taxon>Spermatophyta</taxon>
        <taxon>Magnoliopsida</taxon>
        <taxon>eudicotyledons</taxon>
        <taxon>Gunneridae</taxon>
        <taxon>Pentapetalae</taxon>
        <taxon>rosids</taxon>
        <taxon>fabids</taxon>
        <taxon>Fabales</taxon>
        <taxon>Fabaceae</taxon>
        <taxon>Papilionoideae</taxon>
        <taxon>50 kb inversion clade</taxon>
        <taxon>NPAAA clade</taxon>
        <taxon>Hologalegina</taxon>
        <taxon>IRL clade</taxon>
        <taxon>Fabeae</taxon>
        <taxon>Lathyrus</taxon>
    </lineage>
</organism>